<feature type="signal peptide" evidence="1">
    <location>
        <begin position="1"/>
        <end position="21"/>
    </location>
</feature>
<evidence type="ECO:0000313" key="2">
    <source>
        <dbReference type="EMBL" id="WBG92269.1"/>
    </source>
</evidence>
<name>A0AAJ5UB18_9GAMM</name>
<dbReference type="AlphaFoldDB" id="A0AAJ5UB18"/>
<feature type="chain" id="PRO_5042613211" evidence="1">
    <location>
        <begin position="22"/>
        <end position="206"/>
    </location>
</feature>
<reference evidence="2 3" key="1">
    <citation type="journal article" date="2022" name="J Glob Antimicrob Resist">
        <title>First complete genome of a multidrug resistant strain of the novel human pathogen Kalamiella piersonii (GABEKP28) identified in human saliva.</title>
        <authorList>
            <person name="McDonagh F."/>
            <person name="Singh N.K."/>
            <person name="Venkateswaran K."/>
            <person name="Lonappan A.M."/>
            <person name="Hallahan B."/>
            <person name="Tuohy A."/>
            <person name="Burke L."/>
            <person name="Kovarova A."/>
            <person name="Miliotis G."/>
        </authorList>
    </citation>
    <scope>NUCLEOTIDE SEQUENCE [LARGE SCALE GENOMIC DNA]</scope>
    <source>
        <strain evidence="2 3">GABEKP28</strain>
    </source>
</reference>
<dbReference type="KEGG" id="kpie:N5580_07005"/>
<accession>A0AAJ5UB18</accession>
<evidence type="ECO:0000256" key="1">
    <source>
        <dbReference type="SAM" id="SignalP"/>
    </source>
</evidence>
<keyword evidence="3" id="KW-1185">Reference proteome</keyword>
<organism evidence="2 3">
    <name type="scientific">Pantoea piersonii</name>
    <dbReference type="NCBI Taxonomy" id="2364647"/>
    <lineage>
        <taxon>Bacteria</taxon>
        <taxon>Pseudomonadati</taxon>
        <taxon>Pseudomonadota</taxon>
        <taxon>Gammaproteobacteria</taxon>
        <taxon>Enterobacterales</taxon>
        <taxon>Erwiniaceae</taxon>
        <taxon>Pantoea</taxon>
    </lineage>
</organism>
<sequence>MKKIRVLAAVALIGISSAAIADEGYQAPLGLKWGESKESFIKKYNASPADKRQNRMRLYAIGSPPVKVPGFDEFYGLLDQKYGLVKIVIAENISEDAYGYKGTEAYKKLQDILSKKYGSPSVHEEYSGQTIYKENDEFYQCLAYQGCGTYSSIYKPAGGGTVGLEIHGRGRERGQGYITITYESTLFDQVIREQDSDSKTKVEQGL</sequence>
<dbReference type="RefSeq" id="WP_269950142.1">
    <property type="nucleotide sequence ID" value="NZ_CP104758.1"/>
</dbReference>
<gene>
    <name evidence="2" type="ORF">N5580_07005</name>
</gene>
<proteinExistence type="predicted"/>
<evidence type="ECO:0000313" key="3">
    <source>
        <dbReference type="Proteomes" id="UP001211544"/>
    </source>
</evidence>
<protein>
    <submittedName>
        <fullName evidence="2">Uncharacterized protein</fullName>
    </submittedName>
</protein>
<dbReference type="EMBL" id="CP104758">
    <property type="protein sequence ID" value="WBG92269.1"/>
    <property type="molecule type" value="Genomic_DNA"/>
</dbReference>
<keyword evidence="1" id="KW-0732">Signal</keyword>
<dbReference type="Proteomes" id="UP001211544">
    <property type="component" value="Chromosome"/>
</dbReference>